<proteinExistence type="inferred from homology"/>
<feature type="domain" description="BTB" evidence="13">
    <location>
        <begin position="165"/>
        <end position="228"/>
    </location>
</feature>
<dbReference type="SMART" id="SM00355">
    <property type="entry name" value="ZnF_C2H2"/>
    <property type="match status" value="30"/>
</dbReference>
<dbReference type="EMBL" id="KB203188">
    <property type="protein sequence ID" value="ESO85970.1"/>
    <property type="molecule type" value="Genomic_DNA"/>
</dbReference>
<evidence type="ECO:0000256" key="2">
    <source>
        <dbReference type="ARBA" id="ARBA00006991"/>
    </source>
</evidence>
<evidence type="ECO:0000313" key="15">
    <source>
        <dbReference type="EMBL" id="ESO85970.1"/>
    </source>
</evidence>
<keyword evidence="12" id="KW-0175">Coiled coil</keyword>
<dbReference type="Proteomes" id="UP000030746">
    <property type="component" value="Unassembled WGS sequence"/>
</dbReference>
<evidence type="ECO:0000256" key="11">
    <source>
        <dbReference type="PROSITE-ProRule" id="PRU00042"/>
    </source>
</evidence>
<dbReference type="Pfam" id="PF12874">
    <property type="entry name" value="zf-met"/>
    <property type="match status" value="1"/>
</dbReference>
<evidence type="ECO:0000313" key="16">
    <source>
        <dbReference type="Proteomes" id="UP000030746"/>
    </source>
</evidence>
<dbReference type="Pfam" id="PF13912">
    <property type="entry name" value="zf-C2H2_6"/>
    <property type="match status" value="2"/>
</dbReference>
<dbReference type="FunFam" id="3.30.160.60:FF:000446">
    <property type="entry name" value="Zinc finger protein"/>
    <property type="match status" value="3"/>
</dbReference>
<feature type="domain" description="C2H2-type" evidence="14">
    <location>
        <begin position="924"/>
        <end position="951"/>
    </location>
</feature>
<keyword evidence="10" id="KW-0539">Nucleus</keyword>
<evidence type="ECO:0000256" key="7">
    <source>
        <dbReference type="ARBA" id="ARBA00023015"/>
    </source>
</evidence>
<feature type="domain" description="C2H2-type" evidence="14">
    <location>
        <begin position="895"/>
        <end position="922"/>
    </location>
</feature>
<name>V3ZTT5_LOTGI</name>
<feature type="domain" description="C2H2-type" evidence="14">
    <location>
        <begin position="617"/>
        <end position="645"/>
    </location>
</feature>
<dbReference type="FunFam" id="3.30.160.60:FF:000478">
    <property type="entry name" value="Zinc finger protein 133"/>
    <property type="match status" value="1"/>
</dbReference>
<dbReference type="FunFam" id="3.30.160.60:FF:001289">
    <property type="entry name" value="Zinc finger protein 574"/>
    <property type="match status" value="1"/>
</dbReference>
<dbReference type="SUPFAM" id="SSF54695">
    <property type="entry name" value="POZ domain"/>
    <property type="match status" value="1"/>
</dbReference>
<keyword evidence="9" id="KW-0804">Transcription</keyword>
<feature type="domain" description="C2H2-type" evidence="14">
    <location>
        <begin position="952"/>
        <end position="980"/>
    </location>
</feature>
<dbReference type="GO" id="GO:0008270">
    <property type="term" value="F:zinc ion binding"/>
    <property type="evidence" value="ECO:0007669"/>
    <property type="project" value="UniProtKB-KW"/>
</dbReference>
<feature type="domain" description="C2H2-type" evidence="14">
    <location>
        <begin position="837"/>
        <end position="864"/>
    </location>
</feature>
<evidence type="ECO:0000259" key="13">
    <source>
        <dbReference type="PROSITE" id="PS50097"/>
    </source>
</evidence>
<evidence type="ECO:0000256" key="12">
    <source>
        <dbReference type="SAM" id="Coils"/>
    </source>
</evidence>
<dbReference type="FunFam" id="3.30.160.60:FF:000100">
    <property type="entry name" value="Zinc finger 45-like"/>
    <property type="match status" value="1"/>
</dbReference>
<organism evidence="15 16">
    <name type="scientific">Lottia gigantea</name>
    <name type="common">Giant owl limpet</name>
    <dbReference type="NCBI Taxonomy" id="225164"/>
    <lineage>
        <taxon>Eukaryota</taxon>
        <taxon>Metazoa</taxon>
        <taxon>Spiralia</taxon>
        <taxon>Lophotrochozoa</taxon>
        <taxon>Mollusca</taxon>
        <taxon>Gastropoda</taxon>
        <taxon>Patellogastropoda</taxon>
        <taxon>Lottioidea</taxon>
        <taxon>Lottiidae</taxon>
        <taxon>Lottia</taxon>
    </lineage>
</organism>
<feature type="domain" description="C2H2-type" evidence="14">
    <location>
        <begin position="345"/>
        <end position="373"/>
    </location>
</feature>
<dbReference type="FunFam" id="3.30.160.60:FF:001370">
    <property type="entry name" value="Zinc finger protein"/>
    <property type="match status" value="1"/>
</dbReference>
<dbReference type="OrthoDB" id="2306477at2759"/>
<evidence type="ECO:0000259" key="14">
    <source>
        <dbReference type="PROSITE" id="PS50157"/>
    </source>
</evidence>
<dbReference type="PROSITE" id="PS50157">
    <property type="entry name" value="ZINC_FINGER_C2H2_2"/>
    <property type="match status" value="29"/>
</dbReference>
<dbReference type="FunFam" id="3.30.160.60:FF:000624">
    <property type="entry name" value="zinc finger protein 697"/>
    <property type="match status" value="3"/>
</dbReference>
<dbReference type="InterPro" id="IPR011333">
    <property type="entry name" value="SKP1/BTB/POZ_sf"/>
</dbReference>
<keyword evidence="16" id="KW-1185">Reference proteome</keyword>
<dbReference type="PANTHER" id="PTHR24393">
    <property type="entry name" value="ZINC FINGER PROTEIN"/>
    <property type="match status" value="1"/>
</dbReference>
<dbReference type="GeneID" id="20240624"/>
<feature type="domain" description="C2H2-type" evidence="14">
    <location>
        <begin position="1253"/>
        <end position="1281"/>
    </location>
</feature>
<evidence type="ECO:0000256" key="1">
    <source>
        <dbReference type="ARBA" id="ARBA00004123"/>
    </source>
</evidence>
<dbReference type="PROSITE" id="PS00028">
    <property type="entry name" value="ZINC_FINGER_C2H2_1"/>
    <property type="match status" value="26"/>
</dbReference>
<evidence type="ECO:0000256" key="4">
    <source>
        <dbReference type="ARBA" id="ARBA00022737"/>
    </source>
</evidence>
<feature type="domain" description="C2H2-type" evidence="14">
    <location>
        <begin position="784"/>
        <end position="811"/>
    </location>
</feature>
<dbReference type="GO" id="GO:0005634">
    <property type="term" value="C:nucleus"/>
    <property type="evidence" value="ECO:0007669"/>
    <property type="project" value="UniProtKB-SubCell"/>
</dbReference>
<feature type="domain" description="C2H2-type" evidence="14">
    <location>
        <begin position="317"/>
        <end position="344"/>
    </location>
</feature>
<feature type="domain" description="C2H2-type" evidence="14">
    <location>
        <begin position="1133"/>
        <end position="1156"/>
    </location>
</feature>
<feature type="domain" description="C2H2-type" evidence="14">
    <location>
        <begin position="478"/>
        <end position="505"/>
    </location>
</feature>
<feature type="domain" description="C2H2-type" evidence="14">
    <location>
        <begin position="1359"/>
        <end position="1386"/>
    </location>
</feature>
<feature type="domain" description="C2H2-type" evidence="14">
    <location>
        <begin position="810"/>
        <end position="832"/>
    </location>
</feature>
<gene>
    <name evidence="15" type="ORF">LOTGIDRAFT_167463</name>
</gene>
<keyword evidence="8" id="KW-0238">DNA-binding</keyword>
<dbReference type="CTD" id="20240624"/>
<dbReference type="Gene3D" id="3.30.160.60">
    <property type="entry name" value="Classic Zinc Finger"/>
    <property type="match status" value="23"/>
</dbReference>
<reference evidence="15 16" key="1">
    <citation type="journal article" date="2013" name="Nature">
        <title>Insights into bilaterian evolution from three spiralian genomes.</title>
        <authorList>
            <person name="Simakov O."/>
            <person name="Marletaz F."/>
            <person name="Cho S.J."/>
            <person name="Edsinger-Gonzales E."/>
            <person name="Havlak P."/>
            <person name="Hellsten U."/>
            <person name="Kuo D.H."/>
            <person name="Larsson T."/>
            <person name="Lv J."/>
            <person name="Arendt D."/>
            <person name="Savage R."/>
            <person name="Osoegawa K."/>
            <person name="de Jong P."/>
            <person name="Grimwood J."/>
            <person name="Chapman J.A."/>
            <person name="Shapiro H."/>
            <person name="Aerts A."/>
            <person name="Otillar R.P."/>
            <person name="Terry A.Y."/>
            <person name="Boore J.L."/>
            <person name="Grigoriev I.V."/>
            <person name="Lindberg D.R."/>
            <person name="Seaver E.C."/>
            <person name="Weisblat D.A."/>
            <person name="Putnam N.H."/>
            <person name="Rokhsar D.S."/>
        </authorList>
    </citation>
    <scope>NUCLEOTIDE SEQUENCE [LARGE SCALE GENOMIC DNA]</scope>
</reference>
<dbReference type="PROSITE" id="PS50097">
    <property type="entry name" value="BTB"/>
    <property type="match status" value="1"/>
</dbReference>
<dbReference type="SMART" id="SM00225">
    <property type="entry name" value="BTB"/>
    <property type="match status" value="1"/>
</dbReference>
<dbReference type="InterPro" id="IPR000210">
    <property type="entry name" value="BTB/POZ_dom"/>
</dbReference>
<keyword evidence="3" id="KW-0479">Metal-binding</keyword>
<dbReference type="InterPro" id="IPR003604">
    <property type="entry name" value="Matrin/U1-like-C_Znf_C2H2"/>
</dbReference>
<accession>V3ZTT5</accession>
<feature type="domain" description="C2H2-type" evidence="14">
    <location>
        <begin position="1105"/>
        <end position="1132"/>
    </location>
</feature>
<dbReference type="InterPro" id="IPR013087">
    <property type="entry name" value="Znf_C2H2_type"/>
</dbReference>
<feature type="domain" description="C2H2-type" evidence="14">
    <location>
        <begin position="1022"/>
        <end position="1049"/>
    </location>
</feature>
<dbReference type="Gene3D" id="3.30.710.10">
    <property type="entry name" value="Potassium Channel Kv1.1, Chain A"/>
    <property type="match status" value="1"/>
</dbReference>
<sequence length="1389" mass="160674">MASDPTDLMEVSLEPVGLVSIEDPVSLDGSAVIYIDNQMAVDQTEPMIVSQEDIDNSILAQDIDNSILAQDQLKSELLEDQVTMKLDDPATTSTLEGLVTEAPIEDLEKELNSVREEYVRLQDHLADIELKYQSALANEKEGRGSQFSTELQTVVANLFNCEKYSDVQVLLEDDKIFYGHKLILAARSLYWGVTDLSLAPSIDFKHVNNDVAMAVLKWIYTDDIDIENVSVDFLMELLKVSSKYHLETLFTRSQKILITRITTENSQKLYRLANELPSTTLKNHCLEYMTRGKDGVVIVTDDLSGNSPIKTSSTDQLHCDVCSKSFTTPAKLKRHLLTHTGEKRFKCPVCGKGVMEKTTLKKHLRSQHPNEDLEVEYSCSICCRPFTDEDELQKHKNLHLLDPIDHVCKFCFVKFPSHSQLQRHMIVHTNKKPFGCDECMKKFTSKYSLDDHTRKFHPDLAKTLPPRRQNSKTGLDKLKCDLCDLMFRYEKRLVVHRRTHTGEKPLQCDVCNKCFTGKNSLNYHLKTHQERTKKCDVCGKCFYLEYQLKLHQRIHTGVKPFQCQLCERTFRFRESLVVHMRIHRNEKPFVCEVCGNSYRTQWLIKRHKRTHTGEKPYVCEICKKGFTSSSILKRHKLNVHKTSDASVNTSHIISNQSGGEFSSLNISTDQSVTEYTNVQIQDLDFHSAEINPDVEESIVEIPYGDQPVEIVKSENDEVSDESGRLSVSCDSSITEDQLTSLEKGESPSSEKLAKNQVKCDVCSKSFYSLRQLKKHVNTIHKVKFECKTCHTLFDTERKLNLHQVSHEKEIICDECEKEFDTEQKLRRHILFHHKNDFSCNFCNVVFDTHQKLREHYVTHKDKVPFKCHLCIKIFSMEDDFKNHLENVHKVEKPEYFCSICNKPCDDEVKLKDHEKLHDTDESDHICKYCGRDCQNHSKFLKHMLTHLGIQPFPCRHCSKSFGTDSSLERHNRSYHAKLEGLEPTSSKRKPKQPLKCSYCEETFTAPKVLQEHERKHTGEKPFECDVCKQTFRLVDSYRSHIKIHKGKPHMCDICGDCFVLKGQLTRHRRKHTGETPFKCELCPREFKYYNSIKIHMSSHTGHKPLVCETCGKGSFTQSDFKRHLKVHTNERPFTCDICHKKFKSTNCVTRHKRLTHNKIVKGEKTDDFENGGQIIHLADDMNSNSLVTTLQVSNEDPTIPHTIYVFHEKKCEMELNPPKYGKKPFQCETCQKVLSCFQKYKRHKLVHSKEKPFKCSECGKGLADNSSLIYHKRTYHSHDSTKEVPTDYVCQVCDFKTSRKLDYCKHLKKSHPDLAANLPNQKKSGSEQHRETCSVCSLTFGNKRKLETHMRIHTGEKPFSCDRCGQNFRREDSFKYHLLTHGEKQHQCE</sequence>
<dbReference type="InterPro" id="IPR036236">
    <property type="entry name" value="Znf_C2H2_sf"/>
</dbReference>
<dbReference type="Pfam" id="PF00651">
    <property type="entry name" value="BTB"/>
    <property type="match status" value="1"/>
</dbReference>
<dbReference type="GO" id="GO:0000978">
    <property type="term" value="F:RNA polymerase II cis-regulatory region sequence-specific DNA binding"/>
    <property type="evidence" value="ECO:0007669"/>
    <property type="project" value="TreeGrafter"/>
</dbReference>
<feature type="domain" description="C2H2-type" evidence="14">
    <location>
        <begin position="533"/>
        <end position="560"/>
    </location>
</feature>
<feature type="domain" description="C2H2-type" evidence="14">
    <location>
        <begin position="561"/>
        <end position="588"/>
    </location>
</feature>
<dbReference type="FunFam" id="3.30.160.60:FF:000264">
    <property type="entry name" value="Zinc finger protein 236"/>
    <property type="match status" value="1"/>
</dbReference>
<keyword evidence="4" id="KW-0677">Repeat</keyword>
<dbReference type="HOGENOM" id="CLU_255089_0_0_1"/>
<feature type="domain" description="C2H2-type" evidence="14">
    <location>
        <begin position="589"/>
        <end position="616"/>
    </location>
</feature>
<feature type="non-terminal residue" evidence="15">
    <location>
        <position position="1389"/>
    </location>
</feature>
<dbReference type="GO" id="GO:0001228">
    <property type="term" value="F:DNA-binding transcription activator activity, RNA polymerase II-specific"/>
    <property type="evidence" value="ECO:0007669"/>
    <property type="project" value="TreeGrafter"/>
</dbReference>
<evidence type="ECO:0000256" key="8">
    <source>
        <dbReference type="ARBA" id="ARBA00023125"/>
    </source>
</evidence>
<feature type="domain" description="C2H2-type" evidence="14">
    <location>
        <begin position="994"/>
        <end position="1021"/>
    </location>
</feature>
<feature type="domain" description="C2H2-type" evidence="14">
    <location>
        <begin position="1077"/>
        <end position="1104"/>
    </location>
</feature>
<keyword evidence="6" id="KW-0862">Zinc</keyword>
<dbReference type="SUPFAM" id="SSF57667">
    <property type="entry name" value="beta-beta-alpha zinc fingers"/>
    <property type="match status" value="14"/>
</dbReference>
<feature type="domain" description="C2H2-type" evidence="14">
    <location>
        <begin position="377"/>
        <end position="399"/>
    </location>
</feature>
<evidence type="ECO:0000256" key="6">
    <source>
        <dbReference type="ARBA" id="ARBA00022833"/>
    </source>
</evidence>
<feature type="domain" description="C2H2-type" evidence="14">
    <location>
        <begin position="406"/>
        <end position="433"/>
    </location>
</feature>
<dbReference type="PANTHER" id="PTHR24393:SF15">
    <property type="entry name" value="IP01243P-RELATED"/>
    <property type="match status" value="1"/>
</dbReference>
<feature type="domain" description="C2H2-type" evidence="14">
    <location>
        <begin position="506"/>
        <end position="533"/>
    </location>
</feature>
<comment type="similarity">
    <text evidence="2">Belongs to the krueppel C2H2-type zinc-finger protein family.</text>
</comment>
<dbReference type="RefSeq" id="XP_009063226.1">
    <property type="nucleotide sequence ID" value="XM_009064978.1"/>
</dbReference>
<feature type="domain" description="C2H2-type" evidence="14">
    <location>
        <begin position="1049"/>
        <end position="1076"/>
    </location>
</feature>
<feature type="coiled-coil region" evidence="12">
    <location>
        <begin position="104"/>
        <end position="131"/>
    </location>
</feature>
<protein>
    <submittedName>
        <fullName evidence="15">Uncharacterized protein</fullName>
    </submittedName>
</protein>
<dbReference type="OMA" id="VITNCER"/>
<feature type="domain" description="C2H2-type" evidence="14">
    <location>
        <begin position="1225"/>
        <end position="1252"/>
    </location>
</feature>
<feature type="domain" description="C2H2-type" evidence="14">
    <location>
        <begin position="434"/>
        <end position="457"/>
    </location>
</feature>
<keyword evidence="7" id="KW-0805">Transcription regulation</keyword>
<evidence type="ECO:0000256" key="9">
    <source>
        <dbReference type="ARBA" id="ARBA00023163"/>
    </source>
</evidence>
<dbReference type="KEGG" id="lgi:LOTGIDRAFT_167463"/>
<evidence type="ECO:0000256" key="3">
    <source>
        <dbReference type="ARBA" id="ARBA00022723"/>
    </source>
</evidence>
<dbReference type="SMART" id="SM00451">
    <property type="entry name" value="ZnF_U1"/>
    <property type="match status" value="7"/>
</dbReference>
<keyword evidence="5 11" id="KW-0863">Zinc-finger</keyword>
<comment type="subcellular location">
    <subcellularLocation>
        <location evidence="1">Nucleus</location>
    </subcellularLocation>
</comment>
<evidence type="ECO:0000256" key="10">
    <source>
        <dbReference type="ARBA" id="ARBA00023242"/>
    </source>
</evidence>
<feature type="domain" description="C2H2-type" evidence="14">
    <location>
        <begin position="865"/>
        <end position="893"/>
    </location>
</feature>
<evidence type="ECO:0000256" key="5">
    <source>
        <dbReference type="ARBA" id="ARBA00022771"/>
    </source>
</evidence>
<feature type="domain" description="C2H2-type" evidence="14">
    <location>
        <begin position="757"/>
        <end position="780"/>
    </location>
</feature>
<dbReference type="Pfam" id="PF00096">
    <property type="entry name" value="zf-C2H2"/>
    <property type="match status" value="10"/>
</dbReference>
<feature type="domain" description="C2H2-type" evidence="14">
    <location>
        <begin position="1331"/>
        <end position="1358"/>
    </location>
</feature>